<protein>
    <submittedName>
        <fullName evidence="1">Uncharacterized protein</fullName>
    </submittedName>
</protein>
<reference evidence="2" key="1">
    <citation type="submission" date="2020-06" db="EMBL/GenBank/DDBJ databases">
        <title>A chromosome-scale genome assembly of Talaromyces rugulosus W13939.</title>
        <authorList>
            <person name="Wang B."/>
            <person name="Guo L."/>
            <person name="Ye K."/>
            <person name="Wang L."/>
        </authorList>
    </citation>
    <scope>NUCLEOTIDE SEQUENCE [LARGE SCALE GENOMIC DNA]</scope>
    <source>
        <strain evidence="2">W13939</strain>
    </source>
</reference>
<dbReference type="AlphaFoldDB" id="A0A7H8R130"/>
<organism evidence="1 2">
    <name type="scientific">Talaromyces rugulosus</name>
    <name type="common">Penicillium rugulosum</name>
    <dbReference type="NCBI Taxonomy" id="121627"/>
    <lineage>
        <taxon>Eukaryota</taxon>
        <taxon>Fungi</taxon>
        <taxon>Dikarya</taxon>
        <taxon>Ascomycota</taxon>
        <taxon>Pezizomycotina</taxon>
        <taxon>Eurotiomycetes</taxon>
        <taxon>Eurotiomycetidae</taxon>
        <taxon>Eurotiales</taxon>
        <taxon>Trichocomaceae</taxon>
        <taxon>Talaromyces</taxon>
        <taxon>Talaromyces sect. Islandici</taxon>
    </lineage>
</organism>
<keyword evidence="2" id="KW-1185">Reference proteome</keyword>
<evidence type="ECO:0000313" key="2">
    <source>
        <dbReference type="Proteomes" id="UP000509510"/>
    </source>
</evidence>
<dbReference type="Proteomes" id="UP000509510">
    <property type="component" value="Chromosome III"/>
</dbReference>
<evidence type="ECO:0000313" key="1">
    <source>
        <dbReference type="EMBL" id="QKX59465.1"/>
    </source>
</evidence>
<gene>
    <name evidence="1" type="ORF">TRUGW13939_06599</name>
</gene>
<dbReference type="OrthoDB" id="4226255at2759"/>
<sequence length="953" mass="109715">MADDHIQSLRRLAKRYHIRPRLPSDEWPEAHVKTFRNIKALGEYKFDTYSHSISVLSDKEPWKQQTQARARWLTTRAERLFGQDRNEAGWRFGLENDVLRRFTVEVACPRCRARVWQSEIQATWNNENEDYAQQLEERRRMRRPCQCPPNERPMDSYDIGMNTLFDDRAQEFVIHEDLIKSQLPKQGPDRVFGLQNTRSFDKLLSSPVRPDLANTPGDTIADILKTTPFKTQADPLLFPFLVLEAKSEGSASGFDAILVQSSFPIRALLKMQDNLRSNVSGVEGAFSPLVWFLASRGDAWRVYCGHITKGNNEEPAKYDITLLWSGSLLHKDNALQLVLIVDYIMDWAREVYRDSILRQLKSLVTGQSFDQVSLVDSDIFSMRRDISNWIPAPPSTVFDGLTLSTSVVNREDSPPSSSVEEQTMLDIRIPNTKLGSVQSASSANFRFVCLYLTETLIQNFLQVVGGSQNIESKTKKAAQDIVNFITQFEDVLVMSKTDLDLFETLWTGAAAPIGPAKNADEFYVFMEASWYFSSSWEITREVSCLAVNKSAFKILATCANFGVRHKGVENLPKYERHCSSDDIRELIGCIRSGSPWQVLLATISCTLVTIYPLPLRWKEDFPLRVSILGLGYTHFGRVKPFIMKYLKSEPWEPRKNTIVPGREINRLLKQGHKINEIFDMKREQPPKHTDKPWKRISETLFTLKDEPHDRSRCDRCKGSPRSNISPFAHGFLDTRNQPVLSDYNAILVVSLQLTSRGVYTPDSCVFALSGVHELDDNIGLSVMIGSLIQGNLIYHTLKYDVNYSTSHFDMYNLPLPYRSVTGEEELRLLNWIRELQDEDFQVHKEDELRDESSEWNFTRALMYLLRIGHTEKEAALFMTKESAYQYDDVLSKMPKENRGESEKFESFQQVDLRGEQLAQRYSSWIEGKVFLKREYPNQFNYISSLQNLHYITV</sequence>
<dbReference type="EMBL" id="CP055900">
    <property type="protein sequence ID" value="QKX59465.1"/>
    <property type="molecule type" value="Genomic_DNA"/>
</dbReference>
<proteinExistence type="predicted"/>
<dbReference type="GeneID" id="55994094"/>
<dbReference type="KEGG" id="trg:TRUGW13939_06599"/>
<dbReference type="RefSeq" id="XP_035345643.1">
    <property type="nucleotide sequence ID" value="XM_035489750.1"/>
</dbReference>
<name>A0A7H8R130_TALRU</name>
<accession>A0A7H8R130</accession>